<dbReference type="RefSeq" id="WP_069477129.1">
    <property type="nucleotide sequence ID" value="NZ_CP017111.1"/>
</dbReference>
<name>A0A1D7TGQ0_9BACT</name>
<keyword evidence="3 6" id="KW-0812">Transmembrane</keyword>
<evidence type="ECO:0000313" key="9">
    <source>
        <dbReference type="Proteomes" id="UP000094609"/>
    </source>
</evidence>
<accession>A0A1D7TGQ0</accession>
<dbReference type="PIRSF" id="PIRSF006483">
    <property type="entry name" value="Membrane_protein_YitT"/>
    <property type="match status" value="1"/>
</dbReference>
<organism evidence="8 9">
    <name type="scientific">Sulfurospirillum halorespirans DSM 13726</name>
    <dbReference type="NCBI Taxonomy" id="1193502"/>
    <lineage>
        <taxon>Bacteria</taxon>
        <taxon>Pseudomonadati</taxon>
        <taxon>Campylobacterota</taxon>
        <taxon>Epsilonproteobacteria</taxon>
        <taxon>Campylobacterales</taxon>
        <taxon>Sulfurospirillaceae</taxon>
        <taxon>Sulfurospirillum</taxon>
    </lineage>
</organism>
<dbReference type="EMBL" id="CP017111">
    <property type="protein sequence ID" value="AOO64169.1"/>
    <property type="molecule type" value="Genomic_DNA"/>
</dbReference>
<dbReference type="Pfam" id="PF02588">
    <property type="entry name" value="YitT_membrane"/>
    <property type="match status" value="1"/>
</dbReference>
<keyword evidence="4 6" id="KW-1133">Transmembrane helix</keyword>
<protein>
    <recommendedName>
        <fullName evidence="7">DUF2179 domain-containing protein</fullName>
    </recommendedName>
</protein>
<feature type="transmembrane region" description="Helical" evidence="6">
    <location>
        <begin position="157"/>
        <end position="173"/>
    </location>
</feature>
<dbReference type="STRING" id="1193502.SHALO_0372"/>
<proteinExistence type="predicted"/>
<feature type="domain" description="DUF2179" evidence="7">
    <location>
        <begin position="228"/>
        <end position="281"/>
    </location>
</feature>
<dbReference type="Gene3D" id="3.30.70.120">
    <property type="match status" value="1"/>
</dbReference>
<comment type="subcellular location">
    <subcellularLocation>
        <location evidence="1">Cell membrane</location>
        <topology evidence="1">Multi-pass membrane protein</topology>
    </subcellularLocation>
</comment>
<dbReference type="InterPro" id="IPR015867">
    <property type="entry name" value="N-reg_PII/ATP_PRibTrfase_C"/>
</dbReference>
<dbReference type="Pfam" id="PF10035">
    <property type="entry name" value="DUF2179"/>
    <property type="match status" value="1"/>
</dbReference>
<keyword evidence="2" id="KW-1003">Cell membrane</keyword>
<sequence length="283" mass="31181">MKQPSRSLALLQYVYVLLGTMSMAFAVVCFLSPNNMVTGGGIGIALILHYIVTSLTLGTLIMLVSVPFILLGFIYFGKQYTFKTLLAMLSTSFFTDLFREFLHLKPLTDDVLLAAVFGGIFIGLGVGLVIKGRSSTGSTSVVGEIVAMKSKFKASEVLLSIDVTIMFAYIFVYGDLKKALYSMIGVYVTAKIIDVILTGRPSKKVVKIVSNNVEALTEQIRERIEEHGTIFTGVGLHHQKQTKTMILLSVEISKIQLLKDIIREYDPEAFLIISEASEFLGRD</sequence>
<dbReference type="PATRIC" id="fig|1193502.14.peg.380"/>
<dbReference type="InterPro" id="IPR003740">
    <property type="entry name" value="YitT"/>
</dbReference>
<gene>
    <name evidence="8" type="ORF">SHALO_0372</name>
</gene>
<reference evidence="9" key="1">
    <citation type="submission" date="2016-08" db="EMBL/GenBank/DDBJ databases">
        <title>Complete genome sequence of the organohalide-respiring Epsilonproteobacterium Sulfurospirillum halorespirans.</title>
        <authorList>
            <person name="Goris T."/>
            <person name="Zimmermann J."/>
            <person name="Schenz B."/>
            <person name="Lemos M."/>
            <person name="Hackermueller J."/>
            <person name="Diekert G."/>
        </authorList>
    </citation>
    <scope>NUCLEOTIDE SEQUENCE [LARGE SCALE GENOMIC DNA]</scope>
    <source>
        <strain>DSM 13726</strain>
        <strain evidence="9">PCE-M2</strain>
    </source>
</reference>
<evidence type="ECO:0000256" key="6">
    <source>
        <dbReference type="SAM" id="Phobius"/>
    </source>
</evidence>
<feature type="transmembrane region" description="Helical" evidence="6">
    <location>
        <begin position="42"/>
        <end position="73"/>
    </location>
</feature>
<evidence type="ECO:0000256" key="5">
    <source>
        <dbReference type="ARBA" id="ARBA00023136"/>
    </source>
</evidence>
<dbReference type="Proteomes" id="UP000094609">
    <property type="component" value="Chromosome"/>
</dbReference>
<keyword evidence="9" id="KW-1185">Reference proteome</keyword>
<evidence type="ECO:0000256" key="1">
    <source>
        <dbReference type="ARBA" id="ARBA00004651"/>
    </source>
</evidence>
<dbReference type="InterPro" id="IPR019264">
    <property type="entry name" value="DUF2179"/>
</dbReference>
<evidence type="ECO:0000259" key="7">
    <source>
        <dbReference type="Pfam" id="PF10035"/>
    </source>
</evidence>
<evidence type="ECO:0000256" key="3">
    <source>
        <dbReference type="ARBA" id="ARBA00022692"/>
    </source>
</evidence>
<feature type="transmembrane region" description="Helical" evidence="6">
    <location>
        <begin position="111"/>
        <end position="130"/>
    </location>
</feature>
<evidence type="ECO:0000256" key="2">
    <source>
        <dbReference type="ARBA" id="ARBA00022475"/>
    </source>
</evidence>
<dbReference type="InterPro" id="IPR051461">
    <property type="entry name" value="UPF0750_membrane"/>
</dbReference>
<dbReference type="AlphaFoldDB" id="A0A1D7TGQ0"/>
<keyword evidence="5 6" id="KW-0472">Membrane</keyword>
<dbReference type="KEGG" id="shal:SHALO_0372"/>
<dbReference type="PANTHER" id="PTHR33545:SF5">
    <property type="entry name" value="UPF0750 MEMBRANE PROTEIN YITT"/>
    <property type="match status" value="1"/>
</dbReference>
<dbReference type="PANTHER" id="PTHR33545">
    <property type="entry name" value="UPF0750 MEMBRANE PROTEIN YITT-RELATED"/>
    <property type="match status" value="1"/>
</dbReference>
<dbReference type="GO" id="GO:0005886">
    <property type="term" value="C:plasma membrane"/>
    <property type="evidence" value="ECO:0007669"/>
    <property type="project" value="UniProtKB-SubCell"/>
</dbReference>
<evidence type="ECO:0000313" key="8">
    <source>
        <dbReference type="EMBL" id="AOO64169.1"/>
    </source>
</evidence>
<evidence type="ECO:0000256" key="4">
    <source>
        <dbReference type="ARBA" id="ARBA00022989"/>
    </source>
</evidence>